<keyword evidence="3 10" id="KW-0812">Transmembrane</keyword>
<dbReference type="PROSITE" id="PS51847">
    <property type="entry name" value="SMP"/>
    <property type="match status" value="1"/>
</dbReference>
<sequence>MGWTAFLLTYLFGGITFLPLVVAAILLHAYFTFPYRDDADKLPTSTESDDVVQPGDDVTALKATKKDDAKLRTNHKDYEVAAGYFAVCREYTPMGINAKPIERATPVGSATVAAPSPSVYQTMYRSIFDRKQPPSPLENSNGMNQRPKKAGNVFYVVLRHGHLMLFDDDEQLEVRHVVSLAHHDISIYSGGDKTPEGELFIKRNAICLTRRSDGLELGPDSQLSKPFYLFSENCSTKEDFYFALLRNQEQTFAAENKTASPLNFEVEHIISLVQKLHYSEEHLQTRWLNAMIGRLFLSVYKTKDVETFIKEKLTKKISRVKRPSFLSNIEIKSIDTGDSAPYITNPRLKDLTVAGECGIEADFRYTGNFRLEVATTARIDLGSRFKAREVNLVLAVVVRKLEGHALLKIKPPPSNRVWFSFQQMPKIEMTIEPIVSSRQITYTLILRQIENRIKEVIAETLVLPFWDDTPFFKTDHKQWRGGIFAGDDAVESSFDPETSLAQMGDIEDVERLEEGASPDPGQPAIEKSHSLPVVEATSAINRDLGGRVTNKGPAKTVASSSASTTGVDVKRNETPPMMPRPGRSGSLVHPPTPIVGTDATHADIFKPSSSPPDQSPAATAFAHISKSQASSPAHAPATNPFKPYITSKSSSHSSMSSREATDTEKDGKDGKDKDSDKDKDSEKDPENPPKPRRDTASSAGSYDESRSSLSTKGSIRSQMTRGLFSRRDTPTNSSSGPPSPGTLDQQKRTALAAVTNAAVSAKRWGLSALQRHQEGDNSGSSSADKGPSSPLDLNQPMGRGRPLPPPGVPLPMPDRKTKTAPIPVPPRKPVPPPILPGRSSTEAHAGRRPVPPPPLPKRRQVPVEAGQGDGDGIFVVEAPADSEPTTPLSGCSQSSYVQPWVDDGEIGDGDVDAPSGKENGMPPAVASADFNPVSHAPPSPPRKQIEHELDEGEDEGFSAWTEDTEPTDSVAGMLAPSEVIAR</sequence>
<feature type="region of interest" description="Disordered" evidence="9">
    <location>
        <begin position="542"/>
        <end position="982"/>
    </location>
</feature>
<dbReference type="GO" id="GO:0032865">
    <property type="term" value="C:ERMES complex"/>
    <property type="evidence" value="ECO:0007669"/>
    <property type="project" value="TreeGrafter"/>
</dbReference>
<dbReference type="GO" id="GO:0005789">
    <property type="term" value="C:endoplasmic reticulum membrane"/>
    <property type="evidence" value="ECO:0007669"/>
    <property type="project" value="UniProtKB-SubCell"/>
</dbReference>
<keyword evidence="6" id="KW-0445">Lipid transport</keyword>
<proteinExistence type="predicted"/>
<name>A0AAJ0C4K1_9PEZI</name>
<evidence type="ECO:0000256" key="4">
    <source>
        <dbReference type="ARBA" id="ARBA00022824"/>
    </source>
</evidence>
<feature type="compositionally biased region" description="Pro residues" evidence="9">
    <location>
        <begin position="822"/>
        <end position="835"/>
    </location>
</feature>
<feature type="compositionally biased region" description="Pro residues" evidence="9">
    <location>
        <begin position="802"/>
        <end position="812"/>
    </location>
</feature>
<evidence type="ECO:0000313" key="12">
    <source>
        <dbReference type="EMBL" id="KAK1768993.1"/>
    </source>
</evidence>
<keyword evidence="7" id="KW-0446">Lipid-binding</keyword>
<dbReference type="RefSeq" id="XP_060285206.1">
    <property type="nucleotide sequence ID" value="XM_060429826.1"/>
</dbReference>
<keyword evidence="13" id="KW-1185">Reference proteome</keyword>
<keyword evidence="4" id="KW-0256">Endoplasmic reticulum</keyword>
<organism evidence="12 13">
    <name type="scientific">Phialemonium atrogriseum</name>
    <dbReference type="NCBI Taxonomy" id="1093897"/>
    <lineage>
        <taxon>Eukaryota</taxon>
        <taxon>Fungi</taxon>
        <taxon>Dikarya</taxon>
        <taxon>Ascomycota</taxon>
        <taxon>Pezizomycotina</taxon>
        <taxon>Sordariomycetes</taxon>
        <taxon>Sordariomycetidae</taxon>
        <taxon>Cephalothecales</taxon>
        <taxon>Cephalothecaceae</taxon>
        <taxon>Phialemonium</taxon>
    </lineage>
</organism>
<keyword evidence="2" id="KW-0813">Transport</keyword>
<feature type="compositionally biased region" description="Acidic residues" evidence="9">
    <location>
        <begin position="948"/>
        <end position="966"/>
    </location>
</feature>
<evidence type="ECO:0000256" key="5">
    <source>
        <dbReference type="ARBA" id="ARBA00022989"/>
    </source>
</evidence>
<evidence type="ECO:0000313" key="13">
    <source>
        <dbReference type="Proteomes" id="UP001244011"/>
    </source>
</evidence>
<feature type="domain" description="SMP-LTD" evidence="11">
    <location>
        <begin position="279"/>
        <end position="472"/>
    </location>
</feature>
<dbReference type="Pfam" id="PF15413">
    <property type="entry name" value="PH_11"/>
    <property type="match status" value="1"/>
</dbReference>
<keyword evidence="8 10" id="KW-0472">Membrane</keyword>
<keyword evidence="5 10" id="KW-1133">Transmembrane helix</keyword>
<comment type="caution">
    <text evidence="12">The sequence shown here is derived from an EMBL/GenBank/DDBJ whole genome shotgun (WGS) entry which is preliminary data.</text>
</comment>
<evidence type="ECO:0000256" key="2">
    <source>
        <dbReference type="ARBA" id="ARBA00022448"/>
    </source>
</evidence>
<dbReference type="GO" id="GO:0015914">
    <property type="term" value="P:phospholipid transport"/>
    <property type="evidence" value="ECO:0007669"/>
    <property type="project" value="TreeGrafter"/>
</dbReference>
<feature type="compositionally biased region" description="Polar residues" evidence="9">
    <location>
        <begin position="707"/>
        <end position="720"/>
    </location>
</feature>
<dbReference type="EMBL" id="MU839004">
    <property type="protein sequence ID" value="KAK1768993.1"/>
    <property type="molecule type" value="Genomic_DNA"/>
</dbReference>
<protein>
    <submittedName>
        <fullName evidence="12">Testis-expressed sequence 2 protein</fullName>
    </submittedName>
</protein>
<dbReference type="GeneID" id="85313013"/>
<evidence type="ECO:0000259" key="11">
    <source>
        <dbReference type="PROSITE" id="PS51847"/>
    </source>
</evidence>
<gene>
    <name evidence="12" type="ORF">QBC33DRAFT_557747</name>
</gene>
<dbReference type="PANTHER" id="PTHR13466:SF19">
    <property type="entry name" value="NUCLEUS-VACUOLE JUNCTION PROTEIN 2"/>
    <property type="match status" value="1"/>
</dbReference>
<feature type="compositionally biased region" description="Basic and acidic residues" evidence="9">
    <location>
        <begin position="659"/>
        <end position="695"/>
    </location>
</feature>
<dbReference type="InterPro" id="IPR058801">
    <property type="entry name" value="PDZD8_N"/>
</dbReference>
<accession>A0AAJ0C4K1</accession>
<evidence type="ECO:0000256" key="8">
    <source>
        <dbReference type="ARBA" id="ARBA00023136"/>
    </source>
</evidence>
<dbReference type="CDD" id="cd21675">
    <property type="entry name" value="SMP_TEX2"/>
    <property type="match status" value="1"/>
</dbReference>
<dbReference type="InterPro" id="IPR031468">
    <property type="entry name" value="SMP_LBD"/>
</dbReference>
<feature type="compositionally biased region" description="Acidic residues" evidence="9">
    <location>
        <begin position="902"/>
        <end position="911"/>
    </location>
</feature>
<feature type="compositionally biased region" description="Polar residues" evidence="9">
    <location>
        <begin position="883"/>
        <end position="897"/>
    </location>
</feature>
<dbReference type="AlphaFoldDB" id="A0AAJ0C4K1"/>
<dbReference type="PANTHER" id="PTHR13466">
    <property type="entry name" value="TEX2 PROTEIN-RELATED"/>
    <property type="match status" value="1"/>
</dbReference>
<evidence type="ECO:0000256" key="1">
    <source>
        <dbReference type="ARBA" id="ARBA00004586"/>
    </source>
</evidence>
<evidence type="ECO:0000256" key="10">
    <source>
        <dbReference type="SAM" id="Phobius"/>
    </source>
</evidence>
<evidence type="ECO:0000256" key="7">
    <source>
        <dbReference type="ARBA" id="ARBA00023121"/>
    </source>
</evidence>
<evidence type="ECO:0000256" key="9">
    <source>
        <dbReference type="SAM" id="MobiDB-lite"/>
    </source>
</evidence>
<dbReference type="GO" id="GO:0008289">
    <property type="term" value="F:lipid binding"/>
    <property type="evidence" value="ECO:0007669"/>
    <property type="project" value="UniProtKB-KW"/>
</dbReference>
<feature type="transmembrane region" description="Helical" evidence="10">
    <location>
        <begin position="7"/>
        <end position="31"/>
    </location>
</feature>
<comment type="subcellular location">
    <subcellularLocation>
        <location evidence="1">Endoplasmic reticulum membrane</location>
    </subcellularLocation>
</comment>
<feature type="compositionally biased region" description="Low complexity" evidence="9">
    <location>
        <begin position="778"/>
        <end position="801"/>
    </location>
</feature>
<feature type="compositionally biased region" description="Low complexity" evidence="9">
    <location>
        <begin position="749"/>
        <end position="761"/>
    </location>
</feature>
<evidence type="ECO:0000256" key="6">
    <source>
        <dbReference type="ARBA" id="ARBA00023055"/>
    </source>
</evidence>
<feature type="compositionally biased region" description="Low complexity" evidence="9">
    <location>
        <begin position="647"/>
        <end position="657"/>
    </location>
</feature>
<reference evidence="12" key="1">
    <citation type="submission" date="2023-06" db="EMBL/GenBank/DDBJ databases">
        <title>Genome-scale phylogeny and comparative genomics of the fungal order Sordariales.</title>
        <authorList>
            <consortium name="Lawrence Berkeley National Laboratory"/>
            <person name="Hensen N."/>
            <person name="Bonometti L."/>
            <person name="Westerberg I."/>
            <person name="Brannstrom I.O."/>
            <person name="Guillou S."/>
            <person name="Cros-Aarteil S."/>
            <person name="Calhoun S."/>
            <person name="Haridas S."/>
            <person name="Kuo A."/>
            <person name="Mondo S."/>
            <person name="Pangilinan J."/>
            <person name="Riley R."/>
            <person name="Labutti K."/>
            <person name="Andreopoulos B."/>
            <person name="Lipzen A."/>
            <person name="Chen C."/>
            <person name="Yanf M."/>
            <person name="Daum C."/>
            <person name="Ng V."/>
            <person name="Clum A."/>
            <person name="Steindorff A."/>
            <person name="Ohm R."/>
            <person name="Martin F."/>
            <person name="Silar P."/>
            <person name="Natvig D."/>
            <person name="Lalanne C."/>
            <person name="Gautier V."/>
            <person name="Ament-Velasquez S.L."/>
            <person name="Kruys A."/>
            <person name="Hutchinson M.I."/>
            <person name="Powell A.J."/>
            <person name="Barry K."/>
            <person name="Miller A.N."/>
            <person name="Grigoriev I.V."/>
            <person name="Debuchy R."/>
            <person name="Gladieux P."/>
            <person name="Thoren M.H."/>
            <person name="Johannesson H."/>
        </authorList>
    </citation>
    <scope>NUCLEOTIDE SEQUENCE</scope>
    <source>
        <strain evidence="12">8032-3</strain>
    </source>
</reference>
<dbReference type="Pfam" id="PF26547">
    <property type="entry name" value="PDZD8_N"/>
    <property type="match status" value="1"/>
</dbReference>
<dbReference type="GO" id="GO:1990456">
    <property type="term" value="P:mitochondrion-endoplasmic reticulum membrane tethering"/>
    <property type="evidence" value="ECO:0007669"/>
    <property type="project" value="TreeGrafter"/>
</dbReference>
<evidence type="ECO:0000256" key="3">
    <source>
        <dbReference type="ARBA" id="ARBA00022692"/>
    </source>
</evidence>
<dbReference type="Proteomes" id="UP001244011">
    <property type="component" value="Unassembled WGS sequence"/>
</dbReference>